<feature type="region of interest" description="Disordered" evidence="10">
    <location>
        <begin position="193"/>
        <end position="213"/>
    </location>
</feature>
<feature type="region of interest" description="Disordered" evidence="10">
    <location>
        <begin position="71"/>
        <end position="109"/>
    </location>
</feature>
<keyword evidence="3" id="KW-0805">Transcription regulation</keyword>
<feature type="domain" description="HSF-type DNA-binding" evidence="11">
    <location>
        <begin position="257"/>
        <end position="281"/>
    </location>
</feature>
<evidence type="ECO:0000259" key="11">
    <source>
        <dbReference type="PROSITE" id="PS00434"/>
    </source>
</evidence>
<evidence type="ECO:0000313" key="12">
    <source>
        <dbReference type="EMBL" id="CAI5757363.1"/>
    </source>
</evidence>
<keyword evidence="4" id="KW-0238">DNA-binding</keyword>
<dbReference type="SUPFAM" id="SSF46785">
    <property type="entry name" value="Winged helix' DNA-binding domain"/>
    <property type="match status" value="1"/>
</dbReference>
<dbReference type="InterPro" id="IPR036390">
    <property type="entry name" value="WH_DNA-bd_sf"/>
</dbReference>
<dbReference type="Pfam" id="PF00447">
    <property type="entry name" value="HSF_DNA-bind"/>
    <property type="match status" value="1"/>
</dbReference>
<keyword evidence="6" id="KW-0539">Nucleus</keyword>
<accession>A0A9W4TTH1</accession>
<sequence length="630" mass="72649">MNTMVDYKDPIIELLNSETENGKINKESPDLGISNDDIEYINKQGSSLTPLLNNHQPLYTATSATPNGFDHFSFDDGKIQELDDTPPQKKRRFSIGDQYNQQQQPQVKTEPLIEQPTGQTPLFVDDPISDEEIKKTDQQHQELIPQEFHLINNNQNNHHTNFDSLPPLQPLSESVIPNGINITPLVLPEFKNESNNQHQQNPPKRKKESTGPKARPAFVMKIWSMVNDPANKEYIRWNEDGKTFQVFHREDFMKIILPKYFKHNNFASFVRQLNMYGWHKVQDISNGTLNSNCDKNGGNDEIWQFENPNFSRNREDLLDKIVRNKSNSNQDEIAISDNINTNNANISLILQELENIKMNQYTISEELRRIRSDNKTLWHENYLNRERNEIQGRTLEKILKFLSVVYGNNANKSLDINNNQSSNSNGYSMTQYKSPIIKRAKATPPEDNKYFPETNNHKELQKYRLMLTDSNQKRPSISRTKSTPGSIEEIIRSYDQDKSNESNNVNIIYQQLINDSIPGPRLLNQDLSIPNTPKNFDEFERNIQRTGHSLQQVQDWIERLDQNGDNNINTQDDDFDVNEFLQNTTPNGSTSNINSPVVITPGSTESNGNGNGNGRKRSIREIYENKEESV</sequence>
<dbReference type="GO" id="GO:0005634">
    <property type="term" value="C:nucleus"/>
    <property type="evidence" value="ECO:0007669"/>
    <property type="project" value="UniProtKB-SubCell"/>
</dbReference>
<dbReference type="PROSITE" id="PS00434">
    <property type="entry name" value="HSF_DOMAIN"/>
    <property type="match status" value="1"/>
</dbReference>
<proteinExistence type="inferred from homology"/>
<dbReference type="AlphaFoldDB" id="A0A9W4TTH1"/>
<dbReference type="PANTHER" id="PTHR10015:SF427">
    <property type="entry name" value="HEAT SHOCK FACTOR PROTEIN"/>
    <property type="match status" value="1"/>
</dbReference>
<reference evidence="12" key="1">
    <citation type="submission" date="2022-12" db="EMBL/GenBank/DDBJ databases">
        <authorList>
            <person name="Brejova B."/>
        </authorList>
    </citation>
    <scope>NUCLEOTIDE SEQUENCE</scope>
</reference>
<feature type="compositionally biased region" description="Basic and acidic residues" evidence="10">
    <location>
        <begin position="619"/>
        <end position="630"/>
    </location>
</feature>
<feature type="compositionally biased region" description="Basic and acidic residues" evidence="10">
    <location>
        <begin position="72"/>
        <end position="81"/>
    </location>
</feature>
<comment type="subcellular location">
    <subcellularLocation>
        <location evidence="1">Nucleus</location>
    </subcellularLocation>
</comment>
<dbReference type="Gene3D" id="1.10.10.10">
    <property type="entry name" value="Winged helix-like DNA-binding domain superfamily/Winged helix DNA-binding domain"/>
    <property type="match status" value="1"/>
</dbReference>
<protein>
    <recommendedName>
        <fullName evidence="7">Heat shock transcription factor</fullName>
    </recommendedName>
    <alternativeName>
        <fullName evidence="8">Heat shock factor protein</fullName>
    </alternativeName>
</protein>
<dbReference type="EMBL" id="CANTUO010000001">
    <property type="protein sequence ID" value="CAI5757363.1"/>
    <property type="molecule type" value="Genomic_DNA"/>
</dbReference>
<comment type="similarity">
    <text evidence="2 9">Belongs to the HSF family.</text>
</comment>
<dbReference type="Proteomes" id="UP001152885">
    <property type="component" value="Unassembled WGS sequence"/>
</dbReference>
<dbReference type="GO" id="GO:0043565">
    <property type="term" value="F:sequence-specific DNA binding"/>
    <property type="evidence" value="ECO:0007669"/>
    <property type="project" value="InterPro"/>
</dbReference>
<feature type="compositionally biased region" description="Polar residues" evidence="10">
    <location>
        <begin position="193"/>
        <end position="202"/>
    </location>
</feature>
<evidence type="ECO:0000256" key="9">
    <source>
        <dbReference type="RuleBase" id="RU004020"/>
    </source>
</evidence>
<feature type="compositionally biased region" description="Polar residues" evidence="10">
    <location>
        <begin position="97"/>
        <end position="107"/>
    </location>
</feature>
<evidence type="ECO:0000313" key="13">
    <source>
        <dbReference type="Proteomes" id="UP001152885"/>
    </source>
</evidence>
<name>A0A9W4TTH1_9ASCO</name>
<dbReference type="SMART" id="SM00415">
    <property type="entry name" value="HSF"/>
    <property type="match status" value="1"/>
</dbReference>
<evidence type="ECO:0000256" key="3">
    <source>
        <dbReference type="ARBA" id="ARBA00023015"/>
    </source>
</evidence>
<evidence type="ECO:0000256" key="10">
    <source>
        <dbReference type="SAM" id="MobiDB-lite"/>
    </source>
</evidence>
<evidence type="ECO:0000256" key="7">
    <source>
        <dbReference type="ARBA" id="ARBA00068818"/>
    </source>
</evidence>
<dbReference type="GO" id="GO:0003700">
    <property type="term" value="F:DNA-binding transcription factor activity"/>
    <property type="evidence" value="ECO:0007669"/>
    <property type="project" value="InterPro"/>
</dbReference>
<organism evidence="12 13">
    <name type="scientific">Candida verbasci</name>
    <dbReference type="NCBI Taxonomy" id="1227364"/>
    <lineage>
        <taxon>Eukaryota</taxon>
        <taxon>Fungi</taxon>
        <taxon>Dikarya</taxon>
        <taxon>Ascomycota</taxon>
        <taxon>Saccharomycotina</taxon>
        <taxon>Pichiomycetes</taxon>
        <taxon>Debaryomycetaceae</taxon>
        <taxon>Candida/Lodderomyces clade</taxon>
        <taxon>Candida</taxon>
    </lineage>
</organism>
<dbReference type="InterPro" id="IPR000232">
    <property type="entry name" value="HSF_DNA-bd"/>
</dbReference>
<gene>
    <name evidence="12" type="ORF">CANVERA_P1877</name>
</gene>
<evidence type="ECO:0000256" key="1">
    <source>
        <dbReference type="ARBA" id="ARBA00004123"/>
    </source>
</evidence>
<keyword evidence="13" id="KW-1185">Reference proteome</keyword>
<feature type="region of interest" description="Disordered" evidence="10">
    <location>
        <begin position="584"/>
        <end position="630"/>
    </location>
</feature>
<dbReference type="PANTHER" id="PTHR10015">
    <property type="entry name" value="HEAT SHOCK TRANSCRIPTION FACTOR"/>
    <property type="match status" value="1"/>
</dbReference>
<evidence type="ECO:0000256" key="5">
    <source>
        <dbReference type="ARBA" id="ARBA00023163"/>
    </source>
</evidence>
<dbReference type="FunFam" id="1.10.10.10:FF:000027">
    <property type="entry name" value="Heat shock transcription factor 1"/>
    <property type="match status" value="1"/>
</dbReference>
<evidence type="ECO:0000256" key="4">
    <source>
        <dbReference type="ARBA" id="ARBA00023125"/>
    </source>
</evidence>
<dbReference type="OrthoDB" id="60033at2759"/>
<evidence type="ECO:0000256" key="2">
    <source>
        <dbReference type="ARBA" id="ARBA00006403"/>
    </source>
</evidence>
<keyword evidence="5" id="KW-0804">Transcription</keyword>
<evidence type="ECO:0000256" key="8">
    <source>
        <dbReference type="ARBA" id="ARBA00084017"/>
    </source>
</evidence>
<comment type="caution">
    <text evidence="12">The sequence shown here is derived from an EMBL/GenBank/DDBJ whole genome shotgun (WGS) entry which is preliminary data.</text>
</comment>
<dbReference type="PRINTS" id="PR00056">
    <property type="entry name" value="HSFDOMAIN"/>
</dbReference>
<feature type="compositionally biased region" description="Polar residues" evidence="10">
    <location>
        <begin position="584"/>
        <end position="606"/>
    </location>
</feature>
<evidence type="ECO:0000256" key="6">
    <source>
        <dbReference type="ARBA" id="ARBA00023242"/>
    </source>
</evidence>
<dbReference type="InterPro" id="IPR036388">
    <property type="entry name" value="WH-like_DNA-bd_sf"/>
</dbReference>